<reference evidence="5" key="1">
    <citation type="submission" date="2016-11" db="EMBL/GenBank/DDBJ databases">
        <authorList>
            <person name="Varghese N."/>
            <person name="Submissions S."/>
        </authorList>
    </citation>
    <scope>NUCLEOTIDE SEQUENCE [LARGE SCALE GENOMIC DNA]</scope>
    <source>
        <strain evidence="5">DSM 15449</strain>
    </source>
</reference>
<accession>A0A1M5YWX1</accession>
<dbReference type="PROSITE" id="PS51167">
    <property type="entry name" value="CHORISMATE_MUT_1"/>
    <property type="match status" value="1"/>
</dbReference>
<dbReference type="OrthoDB" id="9802232at2"/>
<dbReference type="GO" id="GO:0046417">
    <property type="term" value="P:chorismate metabolic process"/>
    <property type="evidence" value="ECO:0007669"/>
    <property type="project" value="TreeGrafter"/>
</dbReference>
<name>A0A1M5YWX1_9FIRM</name>
<dbReference type="NCBIfam" id="TIGR01796">
    <property type="entry name" value="CM_mono_aroH"/>
    <property type="match status" value="1"/>
</dbReference>
<evidence type="ECO:0000313" key="5">
    <source>
        <dbReference type="Proteomes" id="UP000183954"/>
    </source>
</evidence>
<dbReference type="RefSeq" id="WP_073030251.1">
    <property type="nucleotide sequence ID" value="NZ_FQXJ01000009.1"/>
</dbReference>
<dbReference type="Pfam" id="PF07736">
    <property type="entry name" value="CM_1"/>
    <property type="match status" value="1"/>
</dbReference>
<gene>
    <name evidence="4" type="ORF">SAMN02746098_02700</name>
</gene>
<keyword evidence="2 3" id="KW-0057">Aromatic amino acid biosynthesis</keyword>
<dbReference type="GO" id="GO:0004106">
    <property type="term" value="F:chorismate mutase activity"/>
    <property type="evidence" value="ECO:0007669"/>
    <property type="project" value="UniProtKB-UniRule"/>
</dbReference>
<evidence type="ECO:0000256" key="1">
    <source>
        <dbReference type="NCBIfam" id="TIGR01796"/>
    </source>
</evidence>
<keyword evidence="2 3" id="KW-0028">Amino-acid biosynthesis</keyword>
<keyword evidence="3" id="KW-0413">Isomerase</keyword>
<evidence type="ECO:0000313" key="4">
    <source>
        <dbReference type="EMBL" id="SHI16539.1"/>
    </source>
</evidence>
<feature type="binding site" evidence="2">
    <location>
        <position position="6"/>
    </location>
    <ligand>
        <name>prephenate</name>
        <dbReference type="ChEBI" id="CHEBI:29934"/>
    </ligand>
</feature>
<dbReference type="STRING" id="1121420.SAMN02746098_02700"/>
<dbReference type="InterPro" id="IPR035959">
    <property type="entry name" value="RutC-like_sf"/>
</dbReference>
<dbReference type="PANTHER" id="PTHR21164:SF0">
    <property type="entry name" value="CHORISMATE MUTASE AROH"/>
    <property type="match status" value="1"/>
</dbReference>
<comment type="catalytic activity">
    <reaction evidence="3">
        <text>chorismate = prephenate</text>
        <dbReference type="Rhea" id="RHEA:13897"/>
        <dbReference type="ChEBI" id="CHEBI:29748"/>
        <dbReference type="ChEBI" id="CHEBI:29934"/>
        <dbReference type="EC" id="5.4.99.5"/>
    </reaction>
</comment>
<evidence type="ECO:0000256" key="2">
    <source>
        <dbReference type="PIRSR" id="PIRSR005965-1"/>
    </source>
</evidence>
<dbReference type="UniPathway" id="UPA00120">
    <property type="reaction ID" value="UER00203"/>
</dbReference>
<dbReference type="Gene3D" id="3.30.1330.40">
    <property type="entry name" value="RutC-like"/>
    <property type="match status" value="1"/>
</dbReference>
<dbReference type="EMBL" id="FQXJ01000009">
    <property type="protein sequence ID" value="SHI16539.1"/>
    <property type="molecule type" value="Genomic_DNA"/>
</dbReference>
<dbReference type="CDD" id="cd02185">
    <property type="entry name" value="AroH"/>
    <property type="match status" value="1"/>
</dbReference>
<dbReference type="EC" id="5.4.99.5" evidence="1 3"/>
<organism evidence="4 5">
    <name type="scientific">Desulfosporosinus lacus DSM 15449</name>
    <dbReference type="NCBI Taxonomy" id="1121420"/>
    <lineage>
        <taxon>Bacteria</taxon>
        <taxon>Bacillati</taxon>
        <taxon>Bacillota</taxon>
        <taxon>Clostridia</taxon>
        <taxon>Eubacteriales</taxon>
        <taxon>Desulfitobacteriaceae</taxon>
        <taxon>Desulfosporosinus</taxon>
    </lineage>
</organism>
<protein>
    <recommendedName>
        <fullName evidence="1 3">chorismate mutase</fullName>
        <ecNumber evidence="1 3">5.4.99.5</ecNumber>
    </recommendedName>
</protein>
<feature type="binding site" evidence="2">
    <location>
        <position position="88"/>
    </location>
    <ligand>
        <name>prephenate</name>
        <dbReference type="ChEBI" id="CHEBI:29934"/>
    </ligand>
</feature>
<dbReference type="PIRSF" id="PIRSF005965">
    <property type="entry name" value="Chor_mut_AroH"/>
    <property type="match status" value="1"/>
</dbReference>
<proteinExistence type="predicted"/>
<dbReference type="Proteomes" id="UP000183954">
    <property type="component" value="Unassembled WGS sequence"/>
</dbReference>
<dbReference type="SUPFAM" id="SSF55298">
    <property type="entry name" value="YjgF-like"/>
    <property type="match status" value="1"/>
</dbReference>
<dbReference type="GO" id="GO:0008652">
    <property type="term" value="P:amino acid biosynthetic process"/>
    <property type="evidence" value="ECO:0007669"/>
    <property type="project" value="UniProtKB-UniRule"/>
</dbReference>
<dbReference type="GO" id="GO:0009073">
    <property type="term" value="P:aromatic amino acid family biosynthetic process"/>
    <property type="evidence" value="ECO:0007669"/>
    <property type="project" value="UniProtKB-UniRule"/>
</dbReference>
<keyword evidence="5" id="KW-1185">Reference proteome</keyword>
<dbReference type="PANTHER" id="PTHR21164">
    <property type="entry name" value="CHORISMATE MUTASE"/>
    <property type="match status" value="1"/>
</dbReference>
<evidence type="ECO:0000256" key="3">
    <source>
        <dbReference type="PROSITE-ProRule" id="PRU00514"/>
    </source>
</evidence>
<dbReference type="InterPro" id="IPR008243">
    <property type="entry name" value="Chorismate_mutase_AroH"/>
</dbReference>
<sequence length="123" mass="13689">MVRGIRGATTVDRNDPEEIREATQELLTMILNENSLCTEDLVSAIFTVTPDLNADFPASSARAIGWQLVPLLCSTEIPVPDALPYCIRVLLHANTDCSQKEIRHIFLRNAVNLRKDLVVDIDS</sequence>
<dbReference type="AlphaFoldDB" id="A0A1M5YWX1"/>